<name>A0A0B8ZPJ7_9SPHN</name>
<evidence type="ECO:0000313" key="2">
    <source>
        <dbReference type="Proteomes" id="UP000031338"/>
    </source>
</evidence>
<dbReference type="RefSeq" id="WP_039335683.1">
    <property type="nucleotide sequence ID" value="NZ_JRVC01000014.1"/>
</dbReference>
<keyword evidence="2" id="KW-1185">Reference proteome</keyword>
<proteinExistence type="predicted"/>
<reference evidence="1 2" key="1">
    <citation type="submission" date="2014-10" db="EMBL/GenBank/DDBJ databases">
        <title>Draft genome sequence of Novosphingobium subterraneum DSM 12447.</title>
        <authorList>
            <person name="Gan H.M."/>
            <person name="Gan H.Y."/>
            <person name="Savka M.A."/>
        </authorList>
    </citation>
    <scope>NUCLEOTIDE SEQUENCE [LARGE SCALE GENOMIC DNA]</scope>
    <source>
        <strain evidence="1 2">DSM 12447</strain>
    </source>
</reference>
<organism evidence="1 2">
    <name type="scientific">Novosphingobium subterraneum</name>
    <dbReference type="NCBI Taxonomy" id="48936"/>
    <lineage>
        <taxon>Bacteria</taxon>
        <taxon>Pseudomonadati</taxon>
        <taxon>Pseudomonadota</taxon>
        <taxon>Alphaproteobacteria</taxon>
        <taxon>Sphingomonadales</taxon>
        <taxon>Sphingomonadaceae</taxon>
        <taxon>Novosphingobium</taxon>
    </lineage>
</organism>
<comment type="caution">
    <text evidence="1">The sequence shown here is derived from an EMBL/GenBank/DDBJ whole genome shotgun (WGS) entry which is preliminary data.</text>
</comment>
<protein>
    <submittedName>
        <fullName evidence="1">Uncharacterized protein</fullName>
    </submittedName>
</protein>
<dbReference type="Proteomes" id="UP000031338">
    <property type="component" value="Unassembled WGS sequence"/>
</dbReference>
<sequence length="103" mass="10904">MIALDNGFQEVVGMVADADEASRRLAGALGYDISYAGDLAAPLSAAWGADQGAKGREVLIVHRDMARGAIRLFSFGGEHRALMRDGAQPWDAGGIFDINMRPG</sequence>
<accession>A0A0B8ZPJ7</accession>
<dbReference type="PATRIC" id="fig|48936.3.peg.2969"/>
<gene>
    <name evidence="1" type="ORF">NJ75_02954</name>
</gene>
<dbReference type="AlphaFoldDB" id="A0A0B8ZPJ7"/>
<evidence type="ECO:0000313" key="1">
    <source>
        <dbReference type="EMBL" id="KHS45028.1"/>
    </source>
</evidence>
<dbReference type="EMBL" id="JRVC01000014">
    <property type="protein sequence ID" value="KHS45028.1"/>
    <property type="molecule type" value="Genomic_DNA"/>
</dbReference>